<keyword evidence="3" id="KW-0716">Sensory transduction</keyword>
<keyword evidence="8 12" id="KW-0297">G-protein coupled receptor</keyword>
<keyword evidence="4 12" id="KW-0812">Transmembrane</keyword>
<keyword evidence="2" id="KW-0600">Photoreceptor protein</keyword>
<evidence type="ECO:0000256" key="9">
    <source>
        <dbReference type="ARBA" id="ARBA00023136"/>
    </source>
</evidence>
<keyword evidence="10 12" id="KW-0675">Receptor</keyword>
<evidence type="ECO:0000256" key="3">
    <source>
        <dbReference type="ARBA" id="ARBA00022606"/>
    </source>
</evidence>
<dbReference type="InterPro" id="IPR027430">
    <property type="entry name" value="Retinal_BS"/>
</dbReference>
<keyword evidence="9 14" id="KW-0472">Membrane</keyword>
<evidence type="ECO:0000256" key="14">
    <source>
        <dbReference type="SAM" id="Phobius"/>
    </source>
</evidence>
<dbReference type="PROSITE" id="PS00237">
    <property type="entry name" value="G_PROTEIN_RECEP_F1_1"/>
    <property type="match status" value="1"/>
</dbReference>
<evidence type="ECO:0000256" key="8">
    <source>
        <dbReference type="ARBA" id="ARBA00023040"/>
    </source>
</evidence>
<dbReference type="InterPro" id="IPR017452">
    <property type="entry name" value="GPCR_Rhodpsn_7TM"/>
</dbReference>
<dbReference type="InterPro" id="IPR000276">
    <property type="entry name" value="GPCR_Rhodpsn"/>
</dbReference>
<evidence type="ECO:0000256" key="2">
    <source>
        <dbReference type="ARBA" id="ARBA00022543"/>
    </source>
</evidence>
<feature type="transmembrane region" description="Helical" evidence="14">
    <location>
        <begin position="500"/>
        <end position="520"/>
    </location>
</feature>
<organism evidence="16 17">
    <name type="scientific">Hemibagrus guttatus</name>
    <dbReference type="NCBI Taxonomy" id="175788"/>
    <lineage>
        <taxon>Eukaryota</taxon>
        <taxon>Metazoa</taxon>
        <taxon>Chordata</taxon>
        <taxon>Craniata</taxon>
        <taxon>Vertebrata</taxon>
        <taxon>Euteleostomi</taxon>
        <taxon>Actinopterygii</taxon>
        <taxon>Neopterygii</taxon>
        <taxon>Teleostei</taxon>
        <taxon>Ostariophysi</taxon>
        <taxon>Siluriformes</taxon>
        <taxon>Bagridae</taxon>
        <taxon>Hemibagrus</taxon>
    </lineage>
</organism>
<evidence type="ECO:0000256" key="11">
    <source>
        <dbReference type="ARBA" id="ARBA00023224"/>
    </source>
</evidence>
<evidence type="ECO:0000256" key="13">
    <source>
        <dbReference type="SAM" id="MobiDB-lite"/>
    </source>
</evidence>
<dbReference type="InterPro" id="IPR050125">
    <property type="entry name" value="GPCR_opsins"/>
</dbReference>
<evidence type="ECO:0000256" key="10">
    <source>
        <dbReference type="ARBA" id="ARBA00023170"/>
    </source>
</evidence>
<comment type="subcellular location">
    <subcellularLocation>
        <location evidence="1">Membrane</location>
        <topology evidence="1">Multi-pass membrane protein</topology>
    </subcellularLocation>
</comment>
<keyword evidence="17" id="KW-1185">Reference proteome</keyword>
<keyword evidence="7" id="KW-0157">Chromophore</keyword>
<feature type="domain" description="G-protein coupled receptors family 1 profile" evidence="15">
    <location>
        <begin position="381"/>
        <end position="558"/>
    </location>
</feature>
<feature type="region of interest" description="Disordered" evidence="13">
    <location>
        <begin position="253"/>
        <end position="280"/>
    </location>
</feature>
<proteinExistence type="inferred from homology"/>
<keyword evidence="11 12" id="KW-0807">Transducer</keyword>
<evidence type="ECO:0000256" key="6">
    <source>
        <dbReference type="ARBA" id="ARBA00022989"/>
    </source>
</evidence>
<evidence type="ECO:0000313" key="16">
    <source>
        <dbReference type="EMBL" id="KAK3542838.1"/>
    </source>
</evidence>
<evidence type="ECO:0000259" key="15">
    <source>
        <dbReference type="PROSITE" id="PS50262"/>
    </source>
</evidence>
<name>A0AAE0R462_9TELE</name>
<dbReference type="GO" id="GO:0009881">
    <property type="term" value="F:photoreceptor activity"/>
    <property type="evidence" value="ECO:0007669"/>
    <property type="project" value="UniProtKB-KW"/>
</dbReference>
<dbReference type="GO" id="GO:0004930">
    <property type="term" value="F:G protein-coupled receptor activity"/>
    <property type="evidence" value="ECO:0007669"/>
    <property type="project" value="UniProtKB-KW"/>
</dbReference>
<dbReference type="PRINTS" id="PR00237">
    <property type="entry name" value="GPCRRHODOPSN"/>
</dbReference>
<feature type="transmembrane region" description="Helical" evidence="14">
    <location>
        <begin position="411"/>
        <end position="435"/>
    </location>
</feature>
<dbReference type="SUPFAM" id="SSF81321">
    <property type="entry name" value="Family A G protein-coupled receptor-like"/>
    <property type="match status" value="1"/>
</dbReference>
<evidence type="ECO:0000313" key="17">
    <source>
        <dbReference type="Proteomes" id="UP001274896"/>
    </source>
</evidence>
<evidence type="ECO:0000256" key="1">
    <source>
        <dbReference type="ARBA" id="ARBA00004141"/>
    </source>
</evidence>
<protein>
    <recommendedName>
        <fullName evidence="15">G-protein coupled receptors family 1 profile domain-containing protein</fullName>
    </recommendedName>
</protein>
<evidence type="ECO:0000256" key="5">
    <source>
        <dbReference type="ARBA" id="ARBA00022925"/>
    </source>
</evidence>
<dbReference type="Pfam" id="PF00001">
    <property type="entry name" value="7tm_1"/>
    <property type="match status" value="1"/>
</dbReference>
<dbReference type="Proteomes" id="UP001274896">
    <property type="component" value="Unassembled WGS sequence"/>
</dbReference>
<dbReference type="GO" id="GO:0007602">
    <property type="term" value="P:phototransduction"/>
    <property type="evidence" value="ECO:0007669"/>
    <property type="project" value="UniProtKB-KW"/>
</dbReference>
<dbReference type="EMBL" id="JAUCMX010000006">
    <property type="protein sequence ID" value="KAK3542838.1"/>
    <property type="molecule type" value="Genomic_DNA"/>
</dbReference>
<feature type="transmembrane region" description="Helical" evidence="14">
    <location>
        <begin position="540"/>
        <end position="561"/>
    </location>
</feature>
<feature type="transmembrane region" description="Helical" evidence="14">
    <location>
        <begin position="455"/>
        <end position="479"/>
    </location>
</feature>
<comment type="similarity">
    <text evidence="12">Belongs to the G-protein coupled receptor 1 family.</text>
</comment>
<dbReference type="SUPFAM" id="SSF47823">
    <property type="entry name" value="lambda integrase-like, N-terminal domain"/>
    <property type="match status" value="1"/>
</dbReference>
<sequence>MEASARCLSVGPRYRKEDKGSGFGLLQRYFVVPKRDGGLRPVLDLRALNSALRKFKFKMLTTKLIISQIISEDCSVAVHLHEEGICVLNYVAWAHSKAMPASHRDVVLAHMSCKLSAVAEAQRVLSLMAAAANVIPLGLLHMRPFQFWLRGAGFHPHRHPLDAIRVMRRGLRTLLMLTRPWFMALGPTLGAPLGLDALVQTWPSLRLYAFPPVALSPQVLARVLHDGGRPPSSGSPLARLSLVRGPCLPPRRYSLGDSHQGRSPLSGARGDSPPPPRDVEALGLAPEGDQFLEAGLSSEVVETLLTARAPSTRKLYALKWRLFSLWCAQHEQDPAHCPIGTVLGFLQSRLYWGLSPSTLKVYVAAIAANHALVLGATLGIVSLMSLVILSYERYSTMTVYNNRGPNYRKHLLAVGGSWLYSLIWTVPPLLGWSSYGLEGAGTSCSVTWTDHSSESHAYIICLFIFCLGLPVLVMVYSYGRLLYAVKQLGKIRKTARRRDYHLLIMVITTVVCYLLCWTPYSVVAIMATFGPPGIITPVASIIPSVLAKSSTVINPVIYIFLNKQERVKTCDLLDRIQKTTRLCWFKHYTINTTTAHWLYCQMAGKKNTVR</sequence>
<keyword evidence="6 14" id="KW-1133">Transmembrane helix</keyword>
<dbReference type="Gene3D" id="1.20.1070.10">
    <property type="entry name" value="Rhodopsin 7-helix transmembrane proteins"/>
    <property type="match status" value="1"/>
</dbReference>
<comment type="caution">
    <text evidence="16">The sequence shown here is derived from an EMBL/GenBank/DDBJ whole genome shotgun (WGS) entry which is preliminary data.</text>
</comment>
<evidence type="ECO:0000256" key="12">
    <source>
        <dbReference type="RuleBase" id="RU000688"/>
    </source>
</evidence>
<dbReference type="PROSITE" id="PS50262">
    <property type="entry name" value="G_PROTEIN_RECEP_F1_2"/>
    <property type="match status" value="1"/>
</dbReference>
<dbReference type="PROSITE" id="PS00238">
    <property type="entry name" value="OPSIN"/>
    <property type="match status" value="1"/>
</dbReference>
<gene>
    <name evidence="16" type="ORF">QTP70_004647</name>
</gene>
<feature type="transmembrane region" description="Helical" evidence="14">
    <location>
        <begin position="371"/>
        <end position="391"/>
    </location>
</feature>
<keyword evidence="5" id="KW-0681">Retinal protein</keyword>
<reference evidence="16" key="1">
    <citation type="submission" date="2023-06" db="EMBL/GenBank/DDBJ databases">
        <title>Male Hemibagrus guttatus genome.</title>
        <authorList>
            <person name="Bian C."/>
        </authorList>
    </citation>
    <scope>NUCLEOTIDE SEQUENCE</scope>
    <source>
        <strain evidence="16">Male_cb2023</strain>
        <tissue evidence="16">Muscle</tissue>
    </source>
</reference>
<accession>A0AAE0R462</accession>
<evidence type="ECO:0000256" key="4">
    <source>
        <dbReference type="ARBA" id="ARBA00022692"/>
    </source>
</evidence>
<dbReference type="PANTHER" id="PTHR24240">
    <property type="entry name" value="OPSIN"/>
    <property type="match status" value="1"/>
</dbReference>
<evidence type="ECO:0000256" key="7">
    <source>
        <dbReference type="ARBA" id="ARBA00022991"/>
    </source>
</evidence>
<dbReference type="GO" id="GO:0016020">
    <property type="term" value="C:membrane"/>
    <property type="evidence" value="ECO:0007669"/>
    <property type="project" value="UniProtKB-SubCell"/>
</dbReference>
<dbReference type="AlphaFoldDB" id="A0AAE0R462"/>